<dbReference type="GO" id="GO:0043565">
    <property type="term" value="F:sequence-specific DNA binding"/>
    <property type="evidence" value="ECO:0007669"/>
    <property type="project" value="InterPro"/>
</dbReference>
<evidence type="ECO:0000256" key="6">
    <source>
        <dbReference type="ARBA" id="ARBA00023125"/>
    </source>
</evidence>
<accession>A0A2R5EY33</accession>
<feature type="domain" description="HTH araC/xylS-type" evidence="9">
    <location>
        <begin position="168"/>
        <end position="266"/>
    </location>
</feature>
<comment type="caution">
    <text evidence="11">The sequence shown here is derived from an EMBL/GenBank/DDBJ whole genome shotgun (WGS) entry which is preliminary data.</text>
</comment>
<proteinExistence type="inferred from homology"/>
<dbReference type="GO" id="GO:0030288">
    <property type="term" value="C:outer membrane-bounded periplasmic space"/>
    <property type="evidence" value="ECO:0007669"/>
    <property type="project" value="TreeGrafter"/>
</dbReference>
<evidence type="ECO:0000256" key="8">
    <source>
        <dbReference type="SAM" id="MobiDB-lite"/>
    </source>
</evidence>
<dbReference type="GO" id="GO:1901678">
    <property type="term" value="P:iron coordination entity transport"/>
    <property type="evidence" value="ECO:0007669"/>
    <property type="project" value="UniProtKB-ARBA"/>
</dbReference>
<dbReference type="PANTHER" id="PTHR30532:SF26">
    <property type="entry name" value="IRON(3+)-HYDROXAMATE-BINDING PROTEIN FHUD"/>
    <property type="match status" value="1"/>
</dbReference>
<dbReference type="SUPFAM" id="SSF46689">
    <property type="entry name" value="Homeodomain-like"/>
    <property type="match status" value="2"/>
</dbReference>
<evidence type="ECO:0000256" key="3">
    <source>
        <dbReference type="ARBA" id="ARBA00022448"/>
    </source>
</evidence>
<evidence type="ECO:0008006" key="13">
    <source>
        <dbReference type="Google" id="ProtNLM"/>
    </source>
</evidence>
<comment type="similarity">
    <text evidence="2">Belongs to the bacterial solute-binding protein 8 family.</text>
</comment>
<name>A0A2R5EY33_9BACL</name>
<organism evidence="11 12">
    <name type="scientific">Paenibacillus agaridevorans</name>
    <dbReference type="NCBI Taxonomy" id="171404"/>
    <lineage>
        <taxon>Bacteria</taxon>
        <taxon>Bacillati</taxon>
        <taxon>Bacillota</taxon>
        <taxon>Bacilli</taxon>
        <taxon>Bacillales</taxon>
        <taxon>Paenibacillaceae</taxon>
        <taxon>Paenibacillus</taxon>
    </lineage>
</organism>
<comment type="subcellular location">
    <subcellularLocation>
        <location evidence="1">Cell envelope</location>
    </subcellularLocation>
</comment>
<dbReference type="Pfam" id="PF01497">
    <property type="entry name" value="Peripla_BP_2"/>
    <property type="match status" value="1"/>
</dbReference>
<evidence type="ECO:0000313" key="11">
    <source>
        <dbReference type="EMBL" id="GBG11626.1"/>
    </source>
</evidence>
<dbReference type="Pfam" id="PF12833">
    <property type="entry name" value="HTH_18"/>
    <property type="match status" value="1"/>
</dbReference>
<dbReference type="SUPFAM" id="SSF53807">
    <property type="entry name" value="Helical backbone' metal receptor"/>
    <property type="match status" value="1"/>
</dbReference>
<dbReference type="InterPro" id="IPR051313">
    <property type="entry name" value="Bact_iron-sidero_bind"/>
</dbReference>
<dbReference type="InterPro" id="IPR002491">
    <property type="entry name" value="ABC_transptr_periplasmic_BD"/>
</dbReference>
<keyword evidence="12" id="KW-1185">Reference proteome</keyword>
<dbReference type="Gene3D" id="1.10.10.60">
    <property type="entry name" value="Homeodomain-like"/>
    <property type="match status" value="2"/>
</dbReference>
<dbReference type="RefSeq" id="WP_108995886.1">
    <property type="nucleotide sequence ID" value="NZ_BDQX01000423.1"/>
</dbReference>
<dbReference type="InterPro" id="IPR018060">
    <property type="entry name" value="HTH_AraC"/>
</dbReference>
<keyword evidence="6" id="KW-0238">DNA-binding</keyword>
<protein>
    <recommendedName>
        <fullName evidence="13">AraC family transcriptional regulator</fullName>
    </recommendedName>
</protein>
<dbReference type="EMBL" id="BDQX01000423">
    <property type="protein sequence ID" value="GBG11626.1"/>
    <property type="molecule type" value="Genomic_DNA"/>
</dbReference>
<reference evidence="11 12" key="1">
    <citation type="submission" date="2017-08" db="EMBL/GenBank/DDBJ databases">
        <title>Substantial Increase in Enzyme Production by Combined Drug-Resistance Mutations in Paenibacillus agaridevorans.</title>
        <authorList>
            <person name="Tanaka Y."/>
            <person name="Funane K."/>
            <person name="Hosaka T."/>
            <person name="Shiwa Y."/>
            <person name="Fujita N."/>
            <person name="Miyazaki T."/>
            <person name="Yoshikawa H."/>
            <person name="Murakami K."/>
            <person name="Kasahara K."/>
            <person name="Inaoka T."/>
            <person name="Hiraga Y."/>
            <person name="Ochi K."/>
        </authorList>
    </citation>
    <scope>NUCLEOTIDE SEQUENCE [LARGE SCALE GENOMIC DNA]</scope>
    <source>
        <strain evidence="11 12">T-3040</strain>
    </source>
</reference>
<sequence>MDWEVHIERWSRAAVRLLDIREYSAEKGTLPDRYVTPSSFFIITTHGEARVSLSGTVYQARSPHILHGGKESELGMAPLGSDYACYVILYRADCDSPEEEESFRMPYAFHPGASLVLQEKCLAMHRLWQQTTSLGKLQAQSAFLPLVYEIMRQLCMSAKENGRPNLVTEAIYYIHEHYRKPITAEELAGIYGCSASYLSRLFKSQIGVGPIEYLIHARIRKAKQFLVHSEARIQEVAGSVGYADVYYFSRLFKKHTGCSPLQYREERRQAVQNNPLRLLKSSIVSSEPYSHNENEICYQWMGEGETSMFRFSRPTFGAMMLLCTTLLLSACQANNNSGAPSSPSASAGATAASETAETRTYKHLKGETEIPVKPQRVVSLFHLGELMAVGVRPVGATPHILDNPLIGDTSDITNIGNPPDLEKILLLEPDLIVTTEPFAEVVEGGYEALSQIAPTIVVEQYNDPIKDVEMFGDILGKQEEAKRWNEAFAAKIVQYKEKISPVIGANETFSILNVRPGSIFIYGDTNMGGNIIYKYLGLKPTEKVKNDVINGETWDISMEVIPEFVGDRLLLAVNDGAEEDMKRVDKFIRNTPAGKAGHIYPIDFDKFLFSDPISVEQQLDIIVDLLVEGSQ</sequence>
<feature type="compositionally biased region" description="Low complexity" evidence="8">
    <location>
        <begin position="337"/>
        <end position="355"/>
    </location>
</feature>
<feature type="domain" description="Fe/B12 periplasmic-binding" evidence="10">
    <location>
        <begin position="376"/>
        <end position="630"/>
    </location>
</feature>
<dbReference type="Proteomes" id="UP000245202">
    <property type="component" value="Unassembled WGS sequence"/>
</dbReference>
<dbReference type="PRINTS" id="PR00032">
    <property type="entry name" value="HTHARAC"/>
</dbReference>
<evidence type="ECO:0000256" key="7">
    <source>
        <dbReference type="ARBA" id="ARBA00023163"/>
    </source>
</evidence>
<evidence type="ECO:0000259" key="10">
    <source>
        <dbReference type="PROSITE" id="PS50983"/>
    </source>
</evidence>
<dbReference type="Gene3D" id="3.40.50.1980">
    <property type="entry name" value="Nitrogenase molybdenum iron protein domain"/>
    <property type="match status" value="2"/>
</dbReference>
<evidence type="ECO:0000259" key="9">
    <source>
        <dbReference type="PROSITE" id="PS01124"/>
    </source>
</evidence>
<dbReference type="PANTHER" id="PTHR30532">
    <property type="entry name" value="IRON III DICITRATE-BINDING PERIPLASMIC PROTEIN"/>
    <property type="match status" value="1"/>
</dbReference>
<evidence type="ECO:0000256" key="4">
    <source>
        <dbReference type="ARBA" id="ARBA00022729"/>
    </source>
</evidence>
<dbReference type="AlphaFoldDB" id="A0A2R5EY33"/>
<dbReference type="InterPro" id="IPR009057">
    <property type="entry name" value="Homeodomain-like_sf"/>
</dbReference>
<dbReference type="SMART" id="SM00342">
    <property type="entry name" value="HTH_ARAC"/>
    <property type="match status" value="1"/>
</dbReference>
<dbReference type="PROSITE" id="PS50983">
    <property type="entry name" value="FE_B12_PBP"/>
    <property type="match status" value="1"/>
</dbReference>
<keyword evidence="4" id="KW-0732">Signal</keyword>
<feature type="region of interest" description="Disordered" evidence="8">
    <location>
        <begin position="337"/>
        <end position="360"/>
    </location>
</feature>
<gene>
    <name evidence="11" type="ORF">PAT3040_06457</name>
</gene>
<keyword evidence="3" id="KW-0813">Transport</keyword>
<dbReference type="GO" id="GO:0003700">
    <property type="term" value="F:DNA-binding transcription factor activity"/>
    <property type="evidence" value="ECO:0007669"/>
    <property type="project" value="InterPro"/>
</dbReference>
<evidence type="ECO:0000256" key="1">
    <source>
        <dbReference type="ARBA" id="ARBA00004196"/>
    </source>
</evidence>
<keyword evidence="7" id="KW-0804">Transcription</keyword>
<evidence type="ECO:0000256" key="5">
    <source>
        <dbReference type="ARBA" id="ARBA00023015"/>
    </source>
</evidence>
<keyword evidence="5" id="KW-0805">Transcription regulation</keyword>
<dbReference type="InterPro" id="IPR020449">
    <property type="entry name" value="Tscrpt_reg_AraC-type_HTH"/>
</dbReference>
<dbReference type="PROSITE" id="PS01124">
    <property type="entry name" value="HTH_ARAC_FAMILY_2"/>
    <property type="match status" value="1"/>
</dbReference>
<evidence type="ECO:0000256" key="2">
    <source>
        <dbReference type="ARBA" id="ARBA00008814"/>
    </source>
</evidence>
<evidence type="ECO:0000313" key="12">
    <source>
        <dbReference type="Proteomes" id="UP000245202"/>
    </source>
</evidence>